<feature type="transmembrane region" description="Helical" evidence="1">
    <location>
        <begin position="49"/>
        <end position="67"/>
    </location>
</feature>
<name>X6P1J1_RETFI</name>
<proteinExistence type="predicted"/>
<dbReference type="EMBL" id="ASPP01004949">
    <property type="protein sequence ID" value="ETO31412.1"/>
    <property type="molecule type" value="Genomic_DNA"/>
</dbReference>
<feature type="transmembrane region" description="Helical" evidence="1">
    <location>
        <begin position="7"/>
        <end position="29"/>
    </location>
</feature>
<sequence length="188" mass="22277">MIFNNQNFVLMLFLTCLYLILLLYLEYYFNKNINTKKLCTYQQYIRKNVILVNIIIYNNIFLIKILSRYSKMAHASFETNEQEGIEGCVDDFIDDCLDEFLEGNDPKAKVFKRIVIQKSNQRQIVLKNARGNWTLQRLIEALKDEDSDLSGFSNFTLIYNSHVLDDQVLYELRTAKKKKKTKTFKINK</sequence>
<dbReference type="Proteomes" id="UP000023152">
    <property type="component" value="Unassembled WGS sequence"/>
</dbReference>
<evidence type="ECO:0000313" key="2">
    <source>
        <dbReference type="EMBL" id="ETO31412.1"/>
    </source>
</evidence>
<reference evidence="2 3" key="1">
    <citation type="journal article" date="2013" name="Curr. Biol.">
        <title>The Genome of the Foraminiferan Reticulomyxa filosa.</title>
        <authorList>
            <person name="Glockner G."/>
            <person name="Hulsmann N."/>
            <person name="Schleicher M."/>
            <person name="Noegel A.A."/>
            <person name="Eichinger L."/>
            <person name="Gallinger C."/>
            <person name="Pawlowski J."/>
            <person name="Sierra R."/>
            <person name="Euteneuer U."/>
            <person name="Pillet L."/>
            <person name="Moustafa A."/>
            <person name="Platzer M."/>
            <person name="Groth M."/>
            <person name="Szafranski K."/>
            <person name="Schliwa M."/>
        </authorList>
    </citation>
    <scope>NUCLEOTIDE SEQUENCE [LARGE SCALE GENOMIC DNA]</scope>
</reference>
<accession>X6P1J1</accession>
<evidence type="ECO:0000256" key="1">
    <source>
        <dbReference type="SAM" id="Phobius"/>
    </source>
</evidence>
<organism evidence="2 3">
    <name type="scientific">Reticulomyxa filosa</name>
    <dbReference type="NCBI Taxonomy" id="46433"/>
    <lineage>
        <taxon>Eukaryota</taxon>
        <taxon>Sar</taxon>
        <taxon>Rhizaria</taxon>
        <taxon>Retaria</taxon>
        <taxon>Foraminifera</taxon>
        <taxon>Monothalamids</taxon>
        <taxon>Reticulomyxidae</taxon>
        <taxon>Reticulomyxa</taxon>
    </lineage>
</organism>
<evidence type="ECO:0000313" key="3">
    <source>
        <dbReference type="Proteomes" id="UP000023152"/>
    </source>
</evidence>
<keyword evidence="1" id="KW-0472">Membrane</keyword>
<protein>
    <submittedName>
        <fullName evidence="2">Uncharacterized protein</fullName>
    </submittedName>
</protein>
<gene>
    <name evidence="2" type="ORF">RFI_05707</name>
</gene>
<keyword evidence="1" id="KW-0812">Transmembrane</keyword>
<keyword evidence="1" id="KW-1133">Transmembrane helix</keyword>
<comment type="caution">
    <text evidence="2">The sequence shown here is derived from an EMBL/GenBank/DDBJ whole genome shotgun (WGS) entry which is preliminary data.</text>
</comment>
<keyword evidence="3" id="KW-1185">Reference proteome</keyword>
<dbReference type="AlphaFoldDB" id="X6P1J1"/>